<comment type="subcellular location">
    <subcellularLocation>
        <location evidence="1">Cell membrane</location>
        <topology evidence="1">Multi-pass membrane protein</topology>
    </subcellularLocation>
</comment>
<dbReference type="KEGG" id="dic:Dpoa569_0001882"/>
<evidence type="ECO:0000313" key="8">
    <source>
        <dbReference type="Proteomes" id="UP000320591"/>
    </source>
</evidence>
<evidence type="ECO:0000256" key="4">
    <source>
        <dbReference type="ARBA" id="ARBA00022989"/>
    </source>
</evidence>
<dbReference type="Proteomes" id="UP000320591">
    <property type="component" value="Chromosome"/>
</dbReference>
<evidence type="ECO:0000313" key="7">
    <source>
        <dbReference type="EMBL" id="QDX30031.1"/>
    </source>
</evidence>
<dbReference type="RefSeq" id="WP_042870645.1">
    <property type="nucleotide sequence ID" value="NZ_CM001975.1"/>
</dbReference>
<evidence type="ECO:0000256" key="3">
    <source>
        <dbReference type="ARBA" id="ARBA00022692"/>
    </source>
</evidence>
<evidence type="ECO:0000256" key="2">
    <source>
        <dbReference type="ARBA" id="ARBA00022475"/>
    </source>
</evidence>
<protein>
    <submittedName>
        <fullName evidence="7">MFS transporter</fullName>
    </submittedName>
</protein>
<feature type="transmembrane region" description="Helical" evidence="6">
    <location>
        <begin position="46"/>
        <end position="64"/>
    </location>
</feature>
<name>A0A5B8I692_9GAMM</name>
<keyword evidence="4 6" id="KW-1133">Transmembrane helix</keyword>
<proteinExistence type="predicted"/>
<dbReference type="GO" id="GO:0022857">
    <property type="term" value="F:transmembrane transporter activity"/>
    <property type="evidence" value="ECO:0007669"/>
    <property type="project" value="InterPro"/>
</dbReference>
<keyword evidence="5 6" id="KW-0472">Membrane</keyword>
<dbReference type="PANTHER" id="PTHR23513:SF6">
    <property type="entry name" value="MAJOR FACILITATOR SUPERFAMILY ASSOCIATED DOMAIN-CONTAINING PROTEIN"/>
    <property type="match status" value="1"/>
</dbReference>
<dbReference type="Pfam" id="PF07690">
    <property type="entry name" value="MFS_1"/>
    <property type="match status" value="1"/>
</dbReference>
<dbReference type="InterPro" id="IPR036259">
    <property type="entry name" value="MFS_trans_sf"/>
</dbReference>
<feature type="transmembrane region" description="Helical" evidence="6">
    <location>
        <begin position="373"/>
        <end position="392"/>
    </location>
</feature>
<feature type="transmembrane region" description="Helical" evidence="6">
    <location>
        <begin position="281"/>
        <end position="298"/>
    </location>
</feature>
<feature type="transmembrane region" description="Helical" evidence="6">
    <location>
        <begin position="304"/>
        <end position="326"/>
    </location>
</feature>
<dbReference type="Gene3D" id="1.20.1250.20">
    <property type="entry name" value="MFS general substrate transporter like domains"/>
    <property type="match status" value="1"/>
</dbReference>
<gene>
    <name evidence="7" type="ORF">Dpoa569_0001882</name>
</gene>
<dbReference type="InterPro" id="IPR011701">
    <property type="entry name" value="MFS"/>
</dbReference>
<dbReference type="GO" id="GO:0005886">
    <property type="term" value="C:plasma membrane"/>
    <property type="evidence" value="ECO:0007669"/>
    <property type="project" value="UniProtKB-SubCell"/>
</dbReference>
<feature type="transmembrane region" description="Helical" evidence="6">
    <location>
        <begin position="12"/>
        <end position="34"/>
    </location>
</feature>
<feature type="transmembrane region" description="Helical" evidence="6">
    <location>
        <begin position="76"/>
        <end position="95"/>
    </location>
</feature>
<keyword evidence="8" id="KW-1185">Reference proteome</keyword>
<dbReference type="OrthoDB" id="6638447at2"/>
<keyword evidence="2" id="KW-1003">Cell membrane</keyword>
<dbReference type="SUPFAM" id="SSF103473">
    <property type="entry name" value="MFS general substrate transporter"/>
    <property type="match status" value="1"/>
</dbReference>
<sequence>MFKLIHSQSSLFFFSYIINAMNNWAFKFIAPLALYAETQSLQMMTVSYGLLFTPNVISPPLVNFIDGKFTRKTSLLILNFLGFALCIFGLSYFRYGFDSTVFLIVVFAFCTVLTLFQTLIHGVMKDVIHDKETIESTSRRVAFVDSLFPAIGPLIGSAMLSTFNYSHIFFIIGMVYCLSFILICILRISEQEKEIKESVIAKTTNGFKLIIKNPFINFLLARFFLSNIALHGFQSVLTFYLIDKFNLVDIKVGVFFAVSAIGLIVGVRLGRLIYSHNINKWYVISVTGIVCAICLIIIPLAGNIFIANLAWCIVMLLSSINLIVFYTERQTNFQQSDTTSVIAASYVIIYSAIPLGSAVAFFLSRYVNASETMLILGICLLFIGLYFLYLSIKNQKLLREQG</sequence>
<evidence type="ECO:0000256" key="5">
    <source>
        <dbReference type="ARBA" id="ARBA00023136"/>
    </source>
</evidence>
<feature type="transmembrane region" description="Helical" evidence="6">
    <location>
        <begin position="141"/>
        <end position="161"/>
    </location>
</feature>
<keyword evidence="3 6" id="KW-0812">Transmembrane</keyword>
<feature type="transmembrane region" description="Helical" evidence="6">
    <location>
        <begin position="167"/>
        <end position="188"/>
    </location>
</feature>
<dbReference type="EMBL" id="CP042220">
    <property type="protein sequence ID" value="QDX30031.1"/>
    <property type="molecule type" value="Genomic_DNA"/>
</dbReference>
<dbReference type="PANTHER" id="PTHR23513">
    <property type="entry name" value="INTEGRAL MEMBRANE EFFLUX PROTEIN-RELATED"/>
    <property type="match status" value="1"/>
</dbReference>
<dbReference type="AlphaFoldDB" id="A0A5B8I692"/>
<feature type="transmembrane region" description="Helical" evidence="6">
    <location>
        <begin position="250"/>
        <end position="269"/>
    </location>
</feature>
<dbReference type="STRING" id="568768.GCA_000406125_01977"/>
<evidence type="ECO:0000256" key="1">
    <source>
        <dbReference type="ARBA" id="ARBA00004651"/>
    </source>
</evidence>
<feature type="transmembrane region" description="Helical" evidence="6">
    <location>
        <begin position="101"/>
        <end position="120"/>
    </location>
</feature>
<evidence type="ECO:0000256" key="6">
    <source>
        <dbReference type="SAM" id="Phobius"/>
    </source>
</evidence>
<organism evidence="7 8">
    <name type="scientific">Dickeya poaceiphila</name>
    <dbReference type="NCBI Taxonomy" id="568768"/>
    <lineage>
        <taxon>Bacteria</taxon>
        <taxon>Pseudomonadati</taxon>
        <taxon>Pseudomonadota</taxon>
        <taxon>Gammaproteobacteria</taxon>
        <taxon>Enterobacterales</taxon>
        <taxon>Pectobacteriaceae</taxon>
        <taxon>Dickeya</taxon>
    </lineage>
</organism>
<feature type="transmembrane region" description="Helical" evidence="6">
    <location>
        <begin position="347"/>
        <end position="367"/>
    </location>
</feature>
<accession>A0A5B8I692</accession>
<reference evidence="7 8" key="1">
    <citation type="journal article" date="2019" name="Environ. Microbiol.">
        <title>The phytopathogenic nature of Dickeya aquatica 174/2 and the dynamic early evolution of Dickeya pathogenicity.</title>
        <authorList>
            <person name="Duprey A."/>
            <person name="Taib N."/>
            <person name="Leonard S."/>
            <person name="Garin T."/>
            <person name="Flandrois J.P."/>
            <person name="Nasser W."/>
            <person name="Brochier-Armanet C."/>
            <person name="Reverchon S."/>
        </authorList>
    </citation>
    <scope>NUCLEOTIDE SEQUENCE [LARGE SCALE GENOMIC DNA]</scope>
    <source>
        <strain evidence="7 8">NCPPB 569</strain>
    </source>
</reference>